<keyword evidence="2" id="KW-0808">Transferase</keyword>
<feature type="compositionally biased region" description="Polar residues" evidence="1">
    <location>
        <begin position="1"/>
        <end position="26"/>
    </location>
</feature>
<sequence length="161" mass="18198">MSSSKETSHTSLPQSTNLGNSTTNDDLSILMSKVRNPQTQTEKCVNYPTDSPTVYPTISPTLSDANIDCETYENNESHESSNNDTKQHPSNNETEHHSSQVDQIKEEPVRYELPSRTNRGVPPKRYTPEKEARRSRYPMANIAKGNLSQEAKIFTTSLYFE</sequence>
<evidence type="ECO:0000256" key="1">
    <source>
        <dbReference type="SAM" id="MobiDB-lite"/>
    </source>
</evidence>
<organism evidence="2">
    <name type="scientific">Tanacetum cinerariifolium</name>
    <name type="common">Dalmatian daisy</name>
    <name type="synonym">Chrysanthemum cinerariifolium</name>
    <dbReference type="NCBI Taxonomy" id="118510"/>
    <lineage>
        <taxon>Eukaryota</taxon>
        <taxon>Viridiplantae</taxon>
        <taxon>Streptophyta</taxon>
        <taxon>Embryophyta</taxon>
        <taxon>Tracheophyta</taxon>
        <taxon>Spermatophyta</taxon>
        <taxon>Magnoliopsida</taxon>
        <taxon>eudicotyledons</taxon>
        <taxon>Gunneridae</taxon>
        <taxon>Pentapetalae</taxon>
        <taxon>asterids</taxon>
        <taxon>campanulids</taxon>
        <taxon>Asterales</taxon>
        <taxon>Asteraceae</taxon>
        <taxon>Asteroideae</taxon>
        <taxon>Anthemideae</taxon>
        <taxon>Anthemidinae</taxon>
        <taxon>Tanacetum</taxon>
    </lineage>
</organism>
<name>A0A699J5M9_TANCI</name>
<accession>A0A699J5M9</accession>
<dbReference type="GO" id="GO:0003964">
    <property type="term" value="F:RNA-directed DNA polymerase activity"/>
    <property type="evidence" value="ECO:0007669"/>
    <property type="project" value="UniProtKB-KW"/>
</dbReference>
<comment type="caution">
    <text evidence="2">The sequence shown here is derived from an EMBL/GenBank/DDBJ whole genome shotgun (WGS) entry which is preliminary data.</text>
</comment>
<dbReference type="AlphaFoldDB" id="A0A699J5M9"/>
<feature type="compositionally biased region" description="Basic and acidic residues" evidence="1">
    <location>
        <begin position="75"/>
        <end position="110"/>
    </location>
</feature>
<gene>
    <name evidence="2" type="ORF">Tci_581126</name>
</gene>
<proteinExistence type="predicted"/>
<reference evidence="2" key="1">
    <citation type="journal article" date="2019" name="Sci. Rep.">
        <title>Draft genome of Tanacetum cinerariifolium, the natural source of mosquito coil.</title>
        <authorList>
            <person name="Yamashiro T."/>
            <person name="Shiraishi A."/>
            <person name="Satake H."/>
            <person name="Nakayama K."/>
        </authorList>
    </citation>
    <scope>NUCLEOTIDE SEQUENCE</scope>
</reference>
<keyword evidence="2" id="KW-0548">Nucleotidyltransferase</keyword>
<keyword evidence="2" id="KW-0695">RNA-directed DNA polymerase</keyword>
<protein>
    <submittedName>
        <fullName evidence="2">Putative reverse transcriptase, RNA-dependent DNA polymerase</fullName>
    </submittedName>
</protein>
<dbReference type="EMBL" id="BKCJ010367583">
    <property type="protein sequence ID" value="GFA09154.1"/>
    <property type="molecule type" value="Genomic_DNA"/>
</dbReference>
<feature type="compositionally biased region" description="Polar residues" evidence="1">
    <location>
        <begin position="35"/>
        <end position="64"/>
    </location>
</feature>
<feature type="region of interest" description="Disordered" evidence="1">
    <location>
        <begin position="1"/>
        <end position="138"/>
    </location>
</feature>
<evidence type="ECO:0000313" key="2">
    <source>
        <dbReference type="EMBL" id="GFA09154.1"/>
    </source>
</evidence>